<name>C0B4K0_9FIRM</name>
<accession>C0B4K0</accession>
<sequence>MYQSFGTAAFCKCEMKKEMERQMEGDVQPCHSQKHVELMSEYSELRKI</sequence>
<evidence type="ECO:0000313" key="1">
    <source>
        <dbReference type="EMBL" id="EEG91650.1"/>
    </source>
</evidence>
<reference evidence="1 2" key="1">
    <citation type="submission" date="2009-02" db="EMBL/GenBank/DDBJ databases">
        <authorList>
            <person name="Fulton L."/>
            <person name="Clifton S."/>
            <person name="Fulton B."/>
            <person name="Xu J."/>
            <person name="Minx P."/>
            <person name="Pepin K.H."/>
            <person name="Johnson M."/>
            <person name="Bhonagiri V."/>
            <person name="Nash W.E."/>
            <person name="Mardis E.R."/>
            <person name="Wilson R.K."/>
        </authorList>
    </citation>
    <scope>NUCLEOTIDE SEQUENCE [LARGE SCALE GENOMIC DNA]</scope>
    <source>
        <strain evidence="1 2">ATCC 27758</strain>
    </source>
</reference>
<protein>
    <submittedName>
        <fullName evidence="1">Uncharacterized protein</fullName>
    </submittedName>
</protein>
<dbReference type="EMBL" id="ABVR01000024">
    <property type="protein sequence ID" value="EEG91650.1"/>
    <property type="molecule type" value="Genomic_DNA"/>
</dbReference>
<gene>
    <name evidence="1" type="ORF">COPCOM_00060</name>
</gene>
<reference evidence="1 2" key="2">
    <citation type="submission" date="2009-03" db="EMBL/GenBank/DDBJ databases">
        <title>Draft genome sequence of Coprococcus comes (ATCC 27758).</title>
        <authorList>
            <person name="Sudarsanam P."/>
            <person name="Ley R."/>
            <person name="Guruge J."/>
            <person name="Turnbaugh P.J."/>
            <person name="Mahowald M."/>
            <person name="Liep D."/>
            <person name="Gordon J."/>
        </authorList>
    </citation>
    <scope>NUCLEOTIDE SEQUENCE [LARGE SCALE GENOMIC DNA]</scope>
    <source>
        <strain evidence="1 2">ATCC 27758</strain>
    </source>
</reference>
<evidence type="ECO:0000313" key="2">
    <source>
        <dbReference type="Proteomes" id="UP000003793"/>
    </source>
</evidence>
<proteinExistence type="predicted"/>
<dbReference type="AlphaFoldDB" id="C0B4K0"/>
<comment type="caution">
    <text evidence="1">The sequence shown here is derived from an EMBL/GenBank/DDBJ whole genome shotgun (WGS) entry which is preliminary data.</text>
</comment>
<organism evidence="1 2">
    <name type="scientific">Coprococcus comes ATCC 27758</name>
    <dbReference type="NCBI Taxonomy" id="470146"/>
    <lineage>
        <taxon>Bacteria</taxon>
        <taxon>Bacillati</taxon>
        <taxon>Bacillota</taxon>
        <taxon>Clostridia</taxon>
        <taxon>Lachnospirales</taxon>
        <taxon>Lachnospiraceae</taxon>
        <taxon>Coprococcus</taxon>
    </lineage>
</organism>
<dbReference type="Proteomes" id="UP000003793">
    <property type="component" value="Unassembled WGS sequence"/>
</dbReference>
<dbReference type="HOGENOM" id="CLU_3151687_0_0_9"/>